<reference evidence="1" key="1">
    <citation type="submission" date="2018-06" db="EMBL/GenBank/DDBJ databases">
        <authorList>
            <person name="Zhirakovskaya E."/>
        </authorList>
    </citation>
    <scope>NUCLEOTIDE SEQUENCE</scope>
</reference>
<name>A0A3B0SQ49_9ZZZZ</name>
<protein>
    <recommendedName>
        <fullName evidence="2">Prenyltransferase</fullName>
    </recommendedName>
</protein>
<dbReference type="GO" id="GO:0005975">
    <property type="term" value="P:carbohydrate metabolic process"/>
    <property type="evidence" value="ECO:0007669"/>
    <property type="project" value="InterPro"/>
</dbReference>
<gene>
    <name evidence="1" type="ORF">MNBD_ALPHA06-1588</name>
</gene>
<dbReference type="Gene3D" id="1.50.10.10">
    <property type="match status" value="1"/>
</dbReference>
<evidence type="ECO:0000313" key="1">
    <source>
        <dbReference type="EMBL" id="VAV96985.1"/>
    </source>
</evidence>
<dbReference type="SUPFAM" id="SSF48208">
    <property type="entry name" value="Six-hairpin glycosidases"/>
    <property type="match status" value="1"/>
</dbReference>
<organism evidence="1">
    <name type="scientific">hydrothermal vent metagenome</name>
    <dbReference type="NCBI Taxonomy" id="652676"/>
    <lineage>
        <taxon>unclassified sequences</taxon>
        <taxon>metagenomes</taxon>
        <taxon>ecological metagenomes</taxon>
    </lineage>
</organism>
<dbReference type="AlphaFoldDB" id="A0A3B0SQ49"/>
<proteinExistence type="predicted"/>
<feature type="non-terminal residue" evidence="1">
    <location>
        <position position="1"/>
    </location>
</feature>
<dbReference type="EMBL" id="UOEE01000237">
    <property type="protein sequence ID" value="VAV96985.1"/>
    <property type="molecule type" value="Genomic_DNA"/>
</dbReference>
<dbReference type="InterPro" id="IPR012341">
    <property type="entry name" value="6hp_glycosidase-like_sf"/>
</dbReference>
<sequence>YQSAAARAFSFLHTIQQPDGSLPGQCGASAPLDKANRKLLADKATPLTDTNFAAFPILGIYHNYVLHGDRDWLQAQLSFVDAARNFVLSHQSPHGDIAWRRKQKDEQLEQVDALRTGNCSIYKSLLAGEKIDKVFGNVSPQDARAIEAIRAALLEKPFRFDRTWESKARFAMDWYYPVLTGVVTGPAAKTLIAQRYREFVEPDLGCRCVSDEPWTTTAETCELVLALLAIGEREKAQNLLQGLAPLRADDGGYWMGWQSVENLYWPQERPSWTAAAVILALDAVHQITPAHGLLVGQFAPLQSRCSTTSEPV</sequence>
<dbReference type="InterPro" id="IPR008928">
    <property type="entry name" value="6-hairpin_glycosidase_sf"/>
</dbReference>
<accession>A0A3B0SQ49</accession>
<evidence type="ECO:0008006" key="2">
    <source>
        <dbReference type="Google" id="ProtNLM"/>
    </source>
</evidence>